<evidence type="ECO:0000313" key="2">
    <source>
        <dbReference type="EMBL" id="KAL0948982.1"/>
    </source>
</evidence>
<proteinExistence type="predicted"/>
<keyword evidence="3" id="KW-1185">Reference proteome</keyword>
<dbReference type="PANTHER" id="PTHR43157">
    <property type="entry name" value="PHOSPHATIDYLINOSITOL-GLYCAN BIOSYNTHESIS CLASS F PROTEIN-RELATED"/>
    <property type="match status" value="1"/>
</dbReference>
<accession>A0ABR3J027</accession>
<dbReference type="Gene3D" id="3.40.50.720">
    <property type="entry name" value="NAD(P)-binding Rossmann-like Domain"/>
    <property type="match status" value="1"/>
</dbReference>
<evidence type="ECO:0000256" key="1">
    <source>
        <dbReference type="ARBA" id="ARBA00023002"/>
    </source>
</evidence>
<dbReference type="PRINTS" id="PR00081">
    <property type="entry name" value="GDHRDH"/>
</dbReference>
<dbReference type="PANTHER" id="PTHR43157:SF31">
    <property type="entry name" value="PHOSPHATIDYLINOSITOL-GLYCAN BIOSYNTHESIS CLASS F PROTEIN"/>
    <property type="match status" value="1"/>
</dbReference>
<keyword evidence="1" id="KW-0560">Oxidoreductase</keyword>
<dbReference type="Proteomes" id="UP001556367">
    <property type="component" value="Unassembled WGS sequence"/>
</dbReference>
<protein>
    <submittedName>
        <fullName evidence="2">Uncharacterized protein</fullName>
    </submittedName>
</protein>
<dbReference type="InterPro" id="IPR002347">
    <property type="entry name" value="SDR_fam"/>
</dbReference>
<dbReference type="SUPFAM" id="SSF51735">
    <property type="entry name" value="NAD(P)-binding Rossmann-fold domains"/>
    <property type="match status" value="1"/>
</dbReference>
<gene>
    <name evidence="2" type="ORF">HGRIS_009082</name>
</gene>
<organism evidence="2 3">
    <name type="scientific">Hohenbuehelia grisea</name>
    <dbReference type="NCBI Taxonomy" id="104357"/>
    <lineage>
        <taxon>Eukaryota</taxon>
        <taxon>Fungi</taxon>
        <taxon>Dikarya</taxon>
        <taxon>Basidiomycota</taxon>
        <taxon>Agaricomycotina</taxon>
        <taxon>Agaricomycetes</taxon>
        <taxon>Agaricomycetidae</taxon>
        <taxon>Agaricales</taxon>
        <taxon>Pleurotineae</taxon>
        <taxon>Pleurotaceae</taxon>
        <taxon>Hohenbuehelia</taxon>
    </lineage>
</organism>
<name>A0ABR3J027_9AGAR</name>
<dbReference type="Pfam" id="PF00106">
    <property type="entry name" value="adh_short"/>
    <property type="match status" value="1"/>
</dbReference>
<reference evidence="3" key="1">
    <citation type="submission" date="2024-06" db="EMBL/GenBank/DDBJ databases">
        <title>Multi-omics analyses provide insights into the biosynthesis of the anticancer antibiotic pleurotin in Hohenbuehelia grisea.</title>
        <authorList>
            <person name="Weaver J.A."/>
            <person name="Alberti F."/>
        </authorList>
    </citation>
    <scope>NUCLEOTIDE SEQUENCE [LARGE SCALE GENOMIC DNA]</scope>
    <source>
        <strain evidence="3">T-177</strain>
    </source>
</reference>
<comment type="caution">
    <text evidence="2">The sequence shown here is derived from an EMBL/GenBank/DDBJ whole genome shotgun (WGS) entry which is preliminary data.</text>
</comment>
<dbReference type="InterPro" id="IPR036291">
    <property type="entry name" value="NAD(P)-bd_dom_sf"/>
</dbReference>
<sequence length="342" mass="38138">MVNETGFQRWSGQLAKPNPVVRADLSGRTVLVVGASTGIGLEAARHFASMSPARLILACRSETRGKKALQSIKETTGFKAELLLVELSEFSSVQALADKLDRDLDDLDILVTNAALAVSEWGLTEDGWETTLEVNYLSLSLLCLRLLPKMLKTAEKRRQAPRIVIVTSSMHEDVIVPESWLEAESVLEAMNTQQADAKYDLMVRYPLTKLLNLLFAISLAERISKAHPTVIVNTANPGYCVSELRRDLGGVTWLVCKVMDWLLAYTSEEGARELVWSAVGSSWDEGRLHGAYINHSQVQEPGDFVISEKGKKFRDLLWHDTIKNLSKVDQKIQLIVEQHLLQ</sequence>
<evidence type="ECO:0000313" key="3">
    <source>
        <dbReference type="Proteomes" id="UP001556367"/>
    </source>
</evidence>
<dbReference type="EMBL" id="JASNQZ010000012">
    <property type="protein sequence ID" value="KAL0948982.1"/>
    <property type="molecule type" value="Genomic_DNA"/>
</dbReference>